<evidence type="ECO:0000313" key="2">
    <source>
        <dbReference type="EMBL" id="WKN35219.1"/>
    </source>
</evidence>
<feature type="domain" description="Cyclic nucleotide-binding" evidence="1">
    <location>
        <begin position="42"/>
        <end position="126"/>
    </location>
</feature>
<dbReference type="AlphaFoldDB" id="A0AA49GQ58"/>
<dbReference type="Gene3D" id="2.60.120.10">
    <property type="entry name" value="Jelly Rolls"/>
    <property type="match status" value="1"/>
</dbReference>
<dbReference type="CDD" id="cd00038">
    <property type="entry name" value="CAP_ED"/>
    <property type="match status" value="1"/>
</dbReference>
<dbReference type="InterPro" id="IPR018490">
    <property type="entry name" value="cNMP-bd_dom_sf"/>
</dbReference>
<name>A0AA49GQ58_9BACT</name>
<gene>
    <name evidence="2" type="ORF">K4G66_22840</name>
</gene>
<accession>A0AA49GQ58</accession>
<proteinExistence type="predicted"/>
<reference evidence="2" key="1">
    <citation type="journal article" date="2023" name="Comput. Struct. Biotechnol. J.">
        <title>Discovery of a novel marine Bacteroidetes with a rich repertoire of carbohydrate-active enzymes.</title>
        <authorList>
            <person name="Chen B."/>
            <person name="Liu G."/>
            <person name="Chen Q."/>
            <person name="Wang H."/>
            <person name="Liu L."/>
            <person name="Tang K."/>
        </authorList>
    </citation>
    <scope>NUCLEOTIDE SEQUENCE</scope>
    <source>
        <strain evidence="2">TK19036</strain>
    </source>
</reference>
<evidence type="ECO:0000259" key="1">
    <source>
        <dbReference type="Pfam" id="PF00027"/>
    </source>
</evidence>
<dbReference type="InterPro" id="IPR014710">
    <property type="entry name" value="RmlC-like_jellyroll"/>
</dbReference>
<reference evidence="2" key="2">
    <citation type="journal article" date="2024" name="Antonie Van Leeuwenhoek">
        <title>Roseihalotalea indica gen. nov., sp. nov., a halophilic Bacteroidetes from mesopelagic Southwest Indian Ocean with higher carbohydrate metabolic potential.</title>
        <authorList>
            <person name="Chen B."/>
            <person name="Zhang M."/>
            <person name="Lin D."/>
            <person name="Ye J."/>
            <person name="Tang K."/>
        </authorList>
    </citation>
    <scope>NUCLEOTIDE SEQUENCE</scope>
    <source>
        <strain evidence="2">TK19036</strain>
    </source>
</reference>
<organism evidence="2">
    <name type="scientific">Roseihalotalea indica</name>
    <dbReference type="NCBI Taxonomy" id="2867963"/>
    <lineage>
        <taxon>Bacteria</taxon>
        <taxon>Pseudomonadati</taxon>
        <taxon>Bacteroidota</taxon>
        <taxon>Cytophagia</taxon>
        <taxon>Cytophagales</taxon>
        <taxon>Catalimonadaceae</taxon>
        <taxon>Roseihalotalea</taxon>
    </lineage>
</organism>
<protein>
    <submittedName>
        <fullName evidence="2">Crp/Fnr family transcriptional regulator</fullName>
    </submittedName>
</protein>
<dbReference type="InterPro" id="IPR000595">
    <property type="entry name" value="cNMP-bd_dom"/>
</dbReference>
<dbReference type="EMBL" id="CP120682">
    <property type="protein sequence ID" value="WKN35219.1"/>
    <property type="molecule type" value="Genomic_DNA"/>
</dbReference>
<sequence length="200" mass="23418">MRRYNKVNLLKIKNIIQGIRNDYPMSDESIQKLAIHFTEHCYPKHYQLTQAGMPSHSVYFIEQGCTRTFLLMNDKEVTNWFSQEGDITFSSNALYHRTPGFEFVELLEDSILYAIPIDTLDKLYKTEIEMANWSRVIHQKVLLKIQTLRIDRLSLSAKERYEKFVAENPALVNRVNLGYIASYLGISQPYLSNLRAEARF</sequence>
<dbReference type="Pfam" id="PF00027">
    <property type="entry name" value="cNMP_binding"/>
    <property type="match status" value="1"/>
</dbReference>
<dbReference type="SUPFAM" id="SSF51206">
    <property type="entry name" value="cAMP-binding domain-like"/>
    <property type="match status" value="1"/>
</dbReference>